<dbReference type="EMBL" id="JBHSRJ010000009">
    <property type="protein sequence ID" value="MFC6045755.1"/>
    <property type="molecule type" value="Genomic_DNA"/>
</dbReference>
<accession>A0ABW1LP93</accession>
<keyword evidence="2" id="KW-1185">Reference proteome</keyword>
<protein>
    <submittedName>
        <fullName evidence="1">Heparin lyase I family protein</fullName>
    </submittedName>
</protein>
<dbReference type="Gene3D" id="2.60.120.200">
    <property type="match status" value="1"/>
</dbReference>
<name>A0ABW1LP93_9ACTN</name>
<proteinExistence type="predicted"/>
<evidence type="ECO:0000313" key="2">
    <source>
        <dbReference type="Proteomes" id="UP001596135"/>
    </source>
</evidence>
<gene>
    <name evidence="1" type="ORF">ACFPYL_21915</name>
</gene>
<sequence>MALLLNRRQALTALAGSGGGAKAGVGNGHRLAGRLTTDGKYAVGEAALTDPAYAAIAATLAAGTVDVPAGWNAATMTDPMTLLVDSKPMFINGSNKAYTLSEPADNVFRYEIRANEPGTLTDLGLGNRRCELVSFKENGYTSGQTLWMSWSTVLGTQHDGMFLTDLADRFGYVMQVHPPASKAPCVVVNYSQNLLRIMTSSDAEKVGADGVLKTRYSTAIPATGVVTNFVLAITFGSSGHLKAWVNGSSVYDADIPIGYYTDGGILGYPQWGVYEKNWNTTEVVYTANIEWGTADLSARAASPIAVPDLSPWA</sequence>
<evidence type="ECO:0000313" key="1">
    <source>
        <dbReference type="EMBL" id="MFC6045755.1"/>
    </source>
</evidence>
<comment type="caution">
    <text evidence="1">The sequence shown here is derived from an EMBL/GenBank/DDBJ whole genome shotgun (WGS) entry which is preliminary data.</text>
</comment>
<dbReference type="RefSeq" id="WP_379159532.1">
    <property type="nucleotide sequence ID" value="NZ_JBHSRJ010000009.1"/>
</dbReference>
<dbReference type="Pfam" id="PF14099">
    <property type="entry name" value="Polysacc_lyase"/>
    <property type="match status" value="1"/>
</dbReference>
<organism evidence="1 2">
    <name type="scientific">Nocardioides hankookensis</name>
    <dbReference type="NCBI Taxonomy" id="443157"/>
    <lineage>
        <taxon>Bacteria</taxon>
        <taxon>Bacillati</taxon>
        <taxon>Actinomycetota</taxon>
        <taxon>Actinomycetes</taxon>
        <taxon>Propionibacteriales</taxon>
        <taxon>Nocardioidaceae</taxon>
        <taxon>Nocardioides</taxon>
    </lineage>
</organism>
<keyword evidence="1" id="KW-0456">Lyase</keyword>
<dbReference type="GO" id="GO:0016829">
    <property type="term" value="F:lyase activity"/>
    <property type="evidence" value="ECO:0007669"/>
    <property type="project" value="UniProtKB-KW"/>
</dbReference>
<dbReference type="Proteomes" id="UP001596135">
    <property type="component" value="Unassembled WGS sequence"/>
</dbReference>
<reference evidence="2" key="1">
    <citation type="journal article" date="2019" name="Int. J. Syst. Evol. Microbiol.">
        <title>The Global Catalogue of Microorganisms (GCM) 10K type strain sequencing project: providing services to taxonomists for standard genome sequencing and annotation.</title>
        <authorList>
            <consortium name="The Broad Institute Genomics Platform"/>
            <consortium name="The Broad Institute Genome Sequencing Center for Infectious Disease"/>
            <person name="Wu L."/>
            <person name="Ma J."/>
        </authorList>
    </citation>
    <scope>NUCLEOTIDE SEQUENCE [LARGE SCALE GENOMIC DNA]</scope>
    <source>
        <strain evidence="2">CCUG 54522</strain>
    </source>
</reference>
<dbReference type="InterPro" id="IPR025975">
    <property type="entry name" value="Polysacc_lyase"/>
</dbReference>